<dbReference type="Pfam" id="PF03004">
    <property type="entry name" value="Transposase_24"/>
    <property type="match status" value="1"/>
</dbReference>
<gene>
    <name evidence="2" type="ORF">Fot_03838</name>
</gene>
<feature type="compositionally biased region" description="Polar residues" evidence="1">
    <location>
        <begin position="30"/>
        <end position="48"/>
    </location>
</feature>
<dbReference type="AlphaFoldDB" id="A0ABD1XAZ9"/>
<evidence type="ECO:0000313" key="3">
    <source>
        <dbReference type="Proteomes" id="UP001604277"/>
    </source>
</evidence>
<evidence type="ECO:0000313" key="2">
    <source>
        <dbReference type="EMBL" id="KAL2559099.1"/>
    </source>
</evidence>
<evidence type="ECO:0000256" key="1">
    <source>
        <dbReference type="SAM" id="MobiDB-lite"/>
    </source>
</evidence>
<dbReference type="EMBL" id="JBFOLJ010000001">
    <property type="protein sequence ID" value="KAL2559099.1"/>
    <property type="molecule type" value="Genomic_DNA"/>
</dbReference>
<name>A0ABD1XAZ9_9LAMI</name>
<feature type="region of interest" description="Disordered" evidence="1">
    <location>
        <begin position="1"/>
        <end position="56"/>
    </location>
</feature>
<dbReference type="InterPro" id="IPR004252">
    <property type="entry name" value="Probable_transposase_24"/>
</dbReference>
<feature type="region of interest" description="Disordered" evidence="1">
    <location>
        <begin position="88"/>
        <end position="125"/>
    </location>
</feature>
<proteinExistence type="predicted"/>
<dbReference type="Proteomes" id="UP001604277">
    <property type="component" value="Unassembled WGS sequence"/>
</dbReference>
<keyword evidence="3" id="KW-1185">Reference proteome</keyword>
<accession>A0ABD1XAZ9</accession>
<feature type="region of interest" description="Disordered" evidence="1">
    <location>
        <begin position="143"/>
        <end position="162"/>
    </location>
</feature>
<organism evidence="2 3">
    <name type="scientific">Forsythia ovata</name>
    <dbReference type="NCBI Taxonomy" id="205694"/>
    <lineage>
        <taxon>Eukaryota</taxon>
        <taxon>Viridiplantae</taxon>
        <taxon>Streptophyta</taxon>
        <taxon>Embryophyta</taxon>
        <taxon>Tracheophyta</taxon>
        <taxon>Spermatophyta</taxon>
        <taxon>Magnoliopsida</taxon>
        <taxon>eudicotyledons</taxon>
        <taxon>Gunneridae</taxon>
        <taxon>Pentapetalae</taxon>
        <taxon>asterids</taxon>
        <taxon>lamiids</taxon>
        <taxon>Lamiales</taxon>
        <taxon>Oleaceae</taxon>
        <taxon>Forsythieae</taxon>
        <taxon>Forsythia</taxon>
    </lineage>
</organism>
<comment type="caution">
    <text evidence="2">The sequence shown here is derived from an EMBL/GenBank/DDBJ whole genome shotgun (WGS) entry which is preliminary data.</text>
</comment>
<sequence length="329" mass="37771">MSHHHQLPSRVIATSHSSDSLPPVAHQIHYRQSQSGHASQQRSTQSVGRGSARGNYRETNISNHEVEDEHINDALYPEDVSRPNKRAMCDRISPTKRGYTSGRASHRRSTQGGGTRSIRENNGHQELNTLNDELEDEHIYDVTRGSNKTRGPNRGTPVPADQSQRIQISIEGDTFVEAFVPRDIIATMKAYFDGPYPTFRSMRQPIRDGLWDRFLDKYVWPTANTANVYDAWKKTMKDIYKDMMNDALNQAKCKSQFDSPVDWREHGLPWIRSEHWDSLVNYWDTDKWKNNAKIAKENRIAQGHDGEIKKHTAGSVSFVTTNKRLWSKD</sequence>
<evidence type="ECO:0008006" key="4">
    <source>
        <dbReference type="Google" id="ProtNLM"/>
    </source>
</evidence>
<reference evidence="3" key="1">
    <citation type="submission" date="2024-07" db="EMBL/GenBank/DDBJ databases">
        <title>Two chromosome-level genome assemblies of Korean endemic species Abeliophyllum distichum and Forsythia ovata (Oleaceae).</title>
        <authorList>
            <person name="Jang H."/>
        </authorList>
    </citation>
    <scope>NUCLEOTIDE SEQUENCE [LARGE SCALE GENOMIC DNA]</scope>
</reference>
<protein>
    <recommendedName>
        <fullName evidence="4">Transposase</fullName>
    </recommendedName>
</protein>